<dbReference type="SUPFAM" id="SSF50978">
    <property type="entry name" value="WD40 repeat-like"/>
    <property type="match status" value="1"/>
</dbReference>
<dbReference type="eggNOG" id="KOG3881">
    <property type="taxonomic scope" value="Eukaryota"/>
</dbReference>
<dbReference type="HOGENOM" id="CLU_317925_0_0_1"/>
<feature type="domain" description="Ionotropic glutamate receptor C-terminal" evidence="3">
    <location>
        <begin position="338"/>
        <end position="514"/>
    </location>
</feature>
<dbReference type="Proteomes" id="UP000014500">
    <property type="component" value="Unassembled WGS sequence"/>
</dbReference>
<reference evidence="4" key="2">
    <citation type="submission" date="2015-02" db="UniProtKB">
        <authorList>
            <consortium name="EnsemblMetazoa"/>
        </authorList>
    </citation>
    <scope>IDENTIFICATION</scope>
</reference>
<organism evidence="4 5">
    <name type="scientific">Strigamia maritima</name>
    <name type="common">European centipede</name>
    <name type="synonym">Geophilus maritimus</name>
    <dbReference type="NCBI Taxonomy" id="126957"/>
    <lineage>
        <taxon>Eukaryota</taxon>
        <taxon>Metazoa</taxon>
        <taxon>Ecdysozoa</taxon>
        <taxon>Arthropoda</taxon>
        <taxon>Myriapoda</taxon>
        <taxon>Chilopoda</taxon>
        <taxon>Pleurostigmophora</taxon>
        <taxon>Geophilomorpha</taxon>
        <taxon>Linotaeniidae</taxon>
        <taxon>Strigamia</taxon>
    </lineage>
</organism>
<dbReference type="GO" id="GO:0016020">
    <property type="term" value="C:membrane"/>
    <property type="evidence" value="ECO:0007669"/>
    <property type="project" value="InterPro"/>
</dbReference>
<dbReference type="PANTHER" id="PTHR16038:SF4">
    <property type="entry name" value="WD REPEAT-CONTAINING PROTEIN 74"/>
    <property type="match status" value="1"/>
</dbReference>
<evidence type="ECO:0000313" key="4">
    <source>
        <dbReference type="EnsemblMetazoa" id="SMAR004505-PA"/>
    </source>
</evidence>
<dbReference type="PANTHER" id="PTHR16038">
    <property type="entry name" value="NOP SEVEN ASSOCIATED PROTEIN 1"/>
    <property type="match status" value="1"/>
</dbReference>
<dbReference type="GO" id="GO:0042273">
    <property type="term" value="P:ribosomal large subunit biogenesis"/>
    <property type="evidence" value="ECO:0007669"/>
    <property type="project" value="InterPro"/>
</dbReference>
<reference evidence="5" key="1">
    <citation type="submission" date="2011-05" db="EMBL/GenBank/DDBJ databases">
        <authorList>
            <person name="Richards S.R."/>
            <person name="Qu J."/>
            <person name="Jiang H."/>
            <person name="Jhangiani S.N."/>
            <person name="Agravi P."/>
            <person name="Goodspeed R."/>
            <person name="Gross S."/>
            <person name="Mandapat C."/>
            <person name="Jackson L."/>
            <person name="Mathew T."/>
            <person name="Pu L."/>
            <person name="Thornton R."/>
            <person name="Saada N."/>
            <person name="Wilczek-Boney K.B."/>
            <person name="Lee S."/>
            <person name="Kovar C."/>
            <person name="Wu Y."/>
            <person name="Scherer S.E."/>
            <person name="Worley K.C."/>
            <person name="Muzny D.M."/>
            <person name="Gibbs R."/>
        </authorList>
    </citation>
    <scope>NUCLEOTIDE SEQUENCE</scope>
    <source>
        <strain evidence="5">Brora</strain>
    </source>
</reference>
<dbReference type="Pfam" id="PF00060">
    <property type="entry name" value="Lig_chan"/>
    <property type="match status" value="1"/>
</dbReference>
<dbReference type="InterPro" id="IPR001320">
    <property type="entry name" value="Iontro_rcpt_C"/>
</dbReference>
<dbReference type="InterPro" id="IPR036322">
    <property type="entry name" value="WD40_repeat_dom_sf"/>
</dbReference>
<keyword evidence="2" id="KW-0812">Transmembrane</keyword>
<dbReference type="SMART" id="SM00320">
    <property type="entry name" value="WD40"/>
    <property type="match status" value="5"/>
</dbReference>
<keyword evidence="5" id="KW-1185">Reference proteome</keyword>
<dbReference type="InterPro" id="IPR001680">
    <property type="entry name" value="WD40_rpt"/>
</dbReference>
<dbReference type="EMBL" id="JH431494">
    <property type="status" value="NOT_ANNOTATED_CDS"/>
    <property type="molecule type" value="Genomic_DNA"/>
</dbReference>
<comment type="similarity">
    <text evidence="1">Belongs to the glutamate-gated ion channel (TC 1.A.10.1) family.</text>
</comment>
<proteinExistence type="inferred from homology"/>
<dbReference type="SUPFAM" id="SSF53850">
    <property type="entry name" value="Periplasmic binding protein-like II"/>
    <property type="match status" value="1"/>
</dbReference>
<sequence>MVTFNFKPNIITSYAVNISSCDVGDNRCASNLSSICCFLYVVVAVARYFHTQKVAVFLFPDNDINKQKFVKLLSAQFIENQIFTFDQKLLKLNLKKSDTNLLFLLWSHKNTKEQVNLLNRMIKLNLLNPPKILYILANDLEDPRSFLEGVHLSPLNFVAVIQKSSNQNDKGYLVTDVYGADEKHTLATRLIGNMWIHRNIVTYNKTAAFPTKTRKLQNYTLRIGALRRPPFTDYYPQTDELSGVLGNILMNAKMLLSLSYDIHLSGEDIATRTLDIFEELRLNVYIKSDLILGVHTMSRRRIKLYSFSRAVAFGRYFVTYQRPELTRFASGYKGAFTNEMWNMLLIFILIFNTILLFSYKTFARKKMTTENKVGTTVFNTVSVLLQKGDAYLQHGQGSQIIWFTFCIFAFLIFSSYSSKLTSLFTVYTEKVPFSSFNNLLDNSNFRVTAIINSSAYKRIKSAKRGIYFKMKQKIVTFVESSKAGIEYVYTHSDAVFYDHDIQVCPYLRDNCSFATIPSTAHYKHSFHLVFTKYHSLVNSFNNILTILHETGVNTERKVFRNLNSVQSLDKQDEIRAMCWSNNDESEILIGLKNQTIKQFTVDNCQFINSLDASGGEGPIIDLTKIDQKILTCVESGVVRLWNESMNVENEFNAGENTEVMRHNVNDTNFVATGGKENPLKIWDLNKLETPIFKAKNVPHDFLNLRVPIWVKDTHFLPGSKQIVTCTGHHQVRLYDPNTRQRRPMIQVEFGEYPLTAMSLCTIPQNVIVGNSRGYMALVDLRKKRVVHHYKGFAGGIRCIQCHPTLPIVASCGLDRFLRIHDVNTHKLLHKVYLKSALNCLLLRDKQMLDEMEHSEGDKEGESGGSDAELWDSMKIVGDKRRKAMESKTKKNKKYMLIHLKCLKIKRFVLYEIDFPA</sequence>
<dbReference type="InterPro" id="IPR015943">
    <property type="entry name" value="WD40/YVTN_repeat-like_dom_sf"/>
</dbReference>
<dbReference type="FunFam" id="2.130.10.10:FF:000214">
    <property type="entry name" value="WD repeat-containing protein 74"/>
    <property type="match status" value="1"/>
</dbReference>
<keyword evidence="2" id="KW-1133">Transmembrane helix</keyword>
<evidence type="ECO:0000256" key="1">
    <source>
        <dbReference type="ARBA" id="ARBA00008685"/>
    </source>
</evidence>
<dbReference type="GO" id="GO:0030687">
    <property type="term" value="C:preribosome, large subunit precursor"/>
    <property type="evidence" value="ECO:0007669"/>
    <property type="project" value="TreeGrafter"/>
</dbReference>
<evidence type="ECO:0000256" key="2">
    <source>
        <dbReference type="SAM" id="Phobius"/>
    </source>
</evidence>
<dbReference type="Gene3D" id="1.10.287.70">
    <property type="match status" value="1"/>
</dbReference>
<dbReference type="Pfam" id="PF00400">
    <property type="entry name" value="WD40"/>
    <property type="match status" value="1"/>
</dbReference>
<dbReference type="Gene3D" id="2.130.10.10">
    <property type="entry name" value="YVTN repeat-like/Quinoprotein amine dehydrogenase"/>
    <property type="match status" value="2"/>
</dbReference>
<evidence type="ECO:0000259" key="3">
    <source>
        <dbReference type="Pfam" id="PF00060"/>
    </source>
</evidence>
<feature type="transmembrane region" description="Helical" evidence="2">
    <location>
        <begin position="400"/>
        <end position="417"/>
    </location>
</feature>
<dbReference type="EnsemblMetazoa" id="SMAR004505-RA">
    <property type="protein sequence ID" value="SMAR004505-PA"/>
    <property type="gene ID" value="SMAR004505"/>
</dbReference>
<dbReference type="AlphaFoldDB" id="T1ITQ1"/>
<evidence type="ECO:0000313" key="5">
    <source>
        <dbReference type="Proteomes" id="UP000014500"/>
    </source>
</evidence>
<keyword evidence="2" id="KW-0472">Membrane</keyword>
<dbReference type="GO" id="GO:0005730">
    <property type="term" value="C:nucleolus"/>
    <property type="evidence" value="ECO:0007669"/>
    <property type="project" value="InterPro"/>
</dbReference>
<name>T1ITQ1_STRMM</name>
<feature type="transmembrane region" description="Helical" evidence="2">
    <location>
        <begin position="340"/>
        <end position="359"/>
    </location>
</feature>
<dbReference type="STRING" id="126957.T1ITQ1"/>
<dbReference type="GO" id="GO:0015276">
    <property type="term" value="F:ligand-gated monoatomic ion channel activity"/>
    <property type="evidence" value="ECO:0007669"/>
    <property type="project" value="InterPro"/>
</dbReference>
<dbReference type="InterPro" id="IPR037379">
    <property type="entry name" value="WDR74/Nsa1"/>
</dbReference>
<dbReference type="CDD" id="cd22857">
    <property type="entry name" value="WDR74"/>
    <property type="match status" value="1"/>
</dbReference>
<accession>T1ITQ1</accession>
<protein>
    <recommendedName>
        <fullName evidence="3">Ionotropic glutamate receptor C-terminal domain-containing protein</fullName>
    </recommendedName>
</protein>